<keyword evidence="1" id="KW-0812">Transmembrane</keyword>
<dbReference type="PATRIC" id="fig|1304281.5.peg.2700"/>
<accession>A0A0J7IX29</accession>
<reference evidence="3 4" key="1">
    <citation type="journal article" date="2004" name="Int. J. Syst. Evol. Microbiol.">
        <title>Kaistella koreensis gen. nov., sp. nov., a novel member of the Chryseobacterium-Bergeyella-Riemerella branch.</title>
        <authorList>
            <person name="Kim M.K."/>
            <person name="Im W.T."/>
            <person name="Shin Y.K."/>
            <person name="Lim J.H."/>
            <person name="Kim S.H."/>
            <person name="Lee B.C."/>
            <person name="Park M.Y."/>
            <person name="Lee K.Y."/>
            <person name="Lee S.T."/>
        </authorList>
    </citation>
    <scope>NUCLEOTIDE SEQUENCE [LARGE SCALE GENOMIC DNA]</scope>
    <source>
        <strain evidence="3 4">CCUG 49689</strain>
    </source>
</reference>
<feature type="transmembrane region" description="Helical" evidence="1">
    <location>
        <begin position="40"/>
        <end position="62"/>
    </location>
</feature>
<dbReference type="AlphaFoldDB" id="A0A0J7IX29"/>
<keyword evidence="1" id="KW-0472">Membrane</keyword>
<evidence type="ECO:0000313" key="3">
    <source>
        <dbReference type="EMBL" id="KMQ70386.1"/>
    </source>
</evidence>
<keyword evidence="1" id="KW-1133">Transmembrane helix</keyword>
<dbReference type="STRING" id="1304281.ACM44_12515"/>
<dbReference type="RefSeq" id="WP_048500393.1">
    <property type="nucleotide sequence ID" value="NZ_LFNG01000020.1"/>
</dbReference>
<evidence type="ECO:0000259" key="2">
    <source>
        <dbReference type="Pfam" id="PF03544"/>
    </source>
</evidence>
<protein>
    <recommendedName>
        <fullName evidence="2">TonB C-terminal domain-containing protein</fullName>
    </recommendedName>
</protein>
<comment type="caution">
    <text evidence="3">The sequence shown here is derived from an EMBL/GenBank/DDBJ whole genome shotgun (WGS) entry which is preliminary data.</text>
</comment>
<dbReference type="GO" id="GO:0055085">
    <property type="term" value="P:transmembrane transport"/>
    <property type="evidence" value="ECO:0007669"/>
    <property type="project" value="InterPro"/>
</dbReference>
<sequence>MKHLFQNQENKLDEVLFQGRNKAYGAYVLRNEADSILTKSMFIGIGAFVLFALVPIVSNYFADAPITVVEPPHGPIVLDNVDQSEETPQVVQPVVPPQVKVNTLDSRVPDPTRDAKNEKVMPKQTDYDHAVAGTQDVVGESPVSNYVPPAIDAPVVTTPDVPNAKPVDNTPKTAVDVSAEFIGGINAFRNKVVSNFDTSAMDGSGEVVKTTVTFIVEKDGTISEVKASGPNAIFNREAEKTIRSVRGKWTPAKLDGENVRSYFKFPISMQLE</sequence>
<dbReference type="Gene3D" id="3.30.1150.10">
    <property type="match status" value="1"/>
</dbReference>
<dbReference type="Proteomes" id="UP000035900">
    <property type="component" value="Unassembled WGS sequence"/>
</dbReference>
<dbReference type="InterPro" id="IPR037682">
    <property type="entry name" value="TonB_C"/>
</dbReference>
<dbReference type="EMBL" id="LFNG01000020">
    <property type="protein sequence ID" value="KMQ70386.1"/>
    <property type="molecule type" value="Genomic_DNA"/>
</dbReference>
<evidence type="ECO:0000256" key="1">
    <source>
        <dbReference type="SAM" id="Phobius"/>
    </source>
</evidence>
<dbReference type="SUPFAM" id="SSF74653">
    <property type="entry name" value="TolA/TonB C-terminal domain"/>
    <property type="match status" value="1"/>
</dbReference>
<dbReference type="OrthoDB" id="1095452at2"/>
<dbReference type="Pfam" id="PF03544">
    <property type="entry name" value="TonB_C"/>
    <property type="match status" value="1"/>
</dbReference>
<name>A0A0J7IX29_9FLAO</name>
<evidence type="ECO:0000313" key="4">
    <source>
        <dbReference type="Proteomes" id="UP000035900"/>
    </source>
</evidence>
<organism evidence="3 4">
    <name type="scientific">Chryseobacterium koreense CCUG 49689</name>
    <dbReference type="NCBI Taxonomy" id="1304281"/>
    <lineage>
        <taxon>Bacteria</taxon>
        <taxon>Pseudomonadati</taxon>
        <taxon>Bacteroidota</taxon>
        <taxon>Flavobacteriia</taxon>
        <taxon>Flavobacteriales</taxon>
        <taxon>Weeksellaceae</taxon>
        <taxon>Chryseobacterium group</taxon>
        <taxon>Chryseobacterium</taxon>
    </lineage>
</organism>
<feature type="domain" description="TonB C-terminal" evidence="2">
    <location>
        <begin position="209"/>
        <end position="268"/>
    </location>
</feature>
<proteinExistence type="predicted"/>
<gene>
    <name evidence="3" type="ORF">ACM44_12515</name>
</gene>
<keyword evidence="4" id="KW-1185">Reference proteome</keyword>